<dbReference type="PANTHER" id="PTHR42939">
    <property type="entry name" value="ABC TRANSPORTER ATP-BINDING PROTEIN ALBC-RELATED"/>
    <property type="match status" value="1"/>
</dbReference>
<dbReference type="PANTHER" id="PTHR42939:SF1">
    <property type="entry name" value="ABC TRANSPORTER ATP-BINDING PROTEIN ALBC-RELATED"/>
    <property type="match status" value="1"/>
</dbReference>
<keyword evidence="6" id="KW-1185">Reference proteome</keyword>
<dbReference type="InterPro" id="IPR027417">
    <property type="entry name" value="P-loop_NTPase"/>
</dbReference>
<accession>A0A109UGC7</accession>
<dbReference type="PROSITE" id="PS50893">
    <property type="entry name" value="ABC_TRANSPORTER_2"/>
    <property type="match status" value="1"/>
</dbReference>
<dbReference type="InterPro" id="IPR003439">
    <property type="entry name" value="ABC_transporter-like_ATP-bd"/>
</dbReference>
<dbReference type="InterPro" id="IPR051782">
    <property type="entry name" value="ABC_Transporter_VariousFunc"/>
</dbReference>
<dbReference type="Pfam" id="PF00005">
    <property type="entry name" value="ABC_tran"/>
    <property type="match status" value="1"/>
</dbReference>
<dbReference type="OrthoDB" id="9762778at2"/>
<dbReference type="GO" id="GO:0005524">
    <property type="term" value="F:ATP binding"/>
    <property type="evidence" value="ECO:0007669"/>
    <property type="project" value="UniProtKB-KW"/>
</dbReference>
<evidence type="ECO:0000256" key="3">
    <source>
        <dbReference type="ARBA" id="ARBA00022840"/>
    </source>
</evidence>
<evidence type="ECO:0000313" key="6">
    <source>
        <dbReference type="Proteomes" id="UP000063781"/>
    </source>
</evidence>
<evidence type="ECO:0000256" key="2">
    <source>
        <dbReference type="ARBA" id="ARBA00022741"/>
    </source>
</evidence>
<keyword evidence="2" id="KW-0547">Nucleotide-binding</keyword>
<dbReference type="RefSeq" id="WP_067629761.1">
    <property type="nucleotide sequence ID" value="NZ_CP013213.1"/>
</dbReference>
<dbReference type="STRING" id="1514105.AOC36_00305"/>
<evidence type="ECO:0000256" key="1">
    <source>
        <dbReference type="ARBA" id="ARBA00022448"/>
    </source>
</evidence>
<keyword evidence="1" id="KW-0813">Transport</keyword>
<reference evidence="5 6" key="1">
    <citation type="submission" date="2015-10" db="EMBL/GenBank/DDBJ databases">
        <title>Erysipelothrix larvae sp. LV19 isolated from the larval gut of the rhinoceros beetle, Trypoxylus dichotomus.</title>
        <authorList>
            <person name="Lim S."/>
            <person name="Kim B.-C."/>
        </authorList>
    </citation>
    <scope>NUCLEOTIDE SEQUENCE [LARGE SCALE GENOMIC DNA]</scope>
    <source>
        <strain evidence="5 6">LV19</strain>
    </source>
</reference>
<dbReference type="Gene3D" id="3.40.50.300">
    <property type="entry name" value="P-loop containing nucleotide triphosphate hydrolases"/>
    <property type="match status" value="1"/>
</dbReference>
<evidence type="ECO:0000259" key="4">
    <source>
        <dbReference type="PROSITE" id="PS50893"/>
    </source>
</evidence>
<dbReference type="GO" id="GO:0016887">
    <property type="term" value="F:ATP hydrolysis activity"/>
    <property type="evidence" value="ECO:0007669"/>
    <property type="project" value="InterPro"/>
</dbReference>
<dbReference type="Proteomes" id="UP000063781">
    <property type="component" value="Chromosome"/>
</dbReference>
<dbReference type="SUPFAM" id="SSF52540">
    <property type="entry name" value="P-loop containing nucleoside triphosphate hydrolases"/>
    <property type="match status" value="1"/>
</dbReference>
<evidence type="ECO:0000313" key="5">
    <source>
        <dbReference type="EMBL" id="AMC92488.1"/>
    </source>
</evidence>
<feature type="domain" description="ABC transporter" evidence="4">
    <location>
        <begin position="6"/>
        <end position="209"/>
    </location>
</feature>
<sequence length="209" mass="24097">MVVPHFELIDATLELNETLILKDVSLTIQNQTLTCISGENGSGKSCLISILLKLHTCTRGTQISTFNKRELCYIPAQPFFFDTERVYTCIRLMKSLYATSMDTLIHVMDSLNLDYHEIRQKRFGDLSSGMKQKLNILPLFLDNLSIFFLDELTQNLDTESIHAIETRINHLISTQKTIVMIDHNNGFMNQLHSKNKEHYRCENKTVIKL</sequence>
<proteinExistence type="predicted"/>
<protein>
    <recommendedName>
        <fullName evidence="4">ABC transporter domain-containing protein</fullName>
    </recommendedName>
</protein>
<dbReference type="KEGG" id="erl:AOC36_00305"/>
<name>A0A109UGC7_9FIRM</name>
<gene>
    <name evidence="5" type="ORF">AOC36_00305</name>
</gene>
<keyword evidence="3" id="KW-0067">ATP-binding</keyword>
<dbReference type="AlphaFoldDB" id="A0A109UGC7"/>
<dbReference type="EMBL" id="CP013213">
    <property type="protein sequence ID" value="AMC92488.1"/>
    <property type="molecule type" value="Genomic_DNA"/>
</dbReference>
<organism evidence="5 6">
    <name type="scientific">Erysipelothrix larvae</name>
    <dbReference type="NCBI Taxonomy" id="1514105"/>
    <lineage>
        <taxon>Bacteria</taxon>
        <taxon>Bacillati</taxon>
        <taxon>Bacillota</taxon>
        <taxon>Erysipelotrichia</taxon>
        <taxon>Erysipelotrichales</taxon>
        <taxon>Erysipelotrichaceae</taxon>
        <taxon>Erysipelothrix</taxon>
    </lineage>
</organism>